<dbReference type="PANTHER" id="PTHR47237:SF2">
    <property type="entry name" value="BLL4206 PROTEIN"/>
    <property type="match status" value="1"/>
</dbReference>
<dbReference type="InterPro" id="IPR000182">
    <property type="entry name" value="GNAT_dom"/>
</dbReference>
<dbReference type="InterPro" id="IPR016181">
    <property type="entry name" value="Acyl_CoA_acyltransferase"/>
</dbReference>
<accession>A0A014M8W5</accession>
<dbReference type="CDD" id="cd04301">
    <property type="entry name" value="NAT_SF"/>
    <property type="match status" value="1"/>
</dbReference>
<proteinExistence type="predicted"/>
<comment type="caution">
    <text evidence="2">The sequence shown here is derived from an EMBL/GenBank/DDBJ whole genome shotgun (WGS) entry which is preliminary data.</text>
</comment>
<dbReference type="PANTHER" id="PTHR47237">
    <property type="entry name" value="SLL0310 PROTEIN"/>
    <property type="match status" value="1"/>
</dbReference>
<dbReference type="InterPro" id="IPR052729">
    <property type="entry name" value="Acyl/Acetyltrans_Enzymes"/>
</dbReference>
<dbReference type="Gene3D" id="3.40.630.90">
    <property type="match status" value="1"/>
</dbReference>
<dbReference type="Pfam" id="PF18014">
    <property type="entry name" value="Acetyltransf_18"/>
    <property type="match status" value="1"/>
</dbReference>
<gene>
    <name evidence="2" type="ORF">BG55_16340</name>
</gene>
<dbReference type="InterPro" id="IPR041496">
    <property type="entry name" value="YitH/HolE_GNAT"/>
</dbReference>
<dbReference type="Gene3D" id="3.40.630.30">
    <property type="match status" value="1"/>
</dbReference>
<dbReference type="PROSITE" id="PS51186">
    <property type="entry name" value="GNAT"/>
    <property type="match status" value="1"/>
</dbReference>
<feature type="domain" description="N-acetyltransferase" evidence="1">
    <location>
        <begin position="3"/>
        <end position="138"/>
    </location>
</feature>
<evidence type="ECO:0000313" key="3">
    <source>
        <dbReference type="Proteomes" id="UP000019918"/>
    </source>
</evidence>
<dbReference type="STRING" id="69222.BG55_16340"/>
<dbReference type="PATRIC" id="fig|69222.5.peg.3332"/>
<dbReference type="AlphaFoldDB" id="A0A014M8W5"/>
<protein>
    <submittedName>
        <fullName evidence="2">Histone acetyltransferase</fullName>
    </submittedName>
</protein>
<dbReference type="OrthoDB" id="510731at2"/>
<dbReference type="GO" id="GO:0016747">
    <property type="term" value="F:acyltransferase activity, transferring groups other than amino-acyl groups"/>
    <property type="evidence" value="ECO:0007669"/>
    <property type="project" value="InterPro"/>
</dbReference>
<dbReference type="EMBL" id="JFHN01000057">
    <property type="protein sequence ID" value="EXU74534.1"/>
    <property type="molecule type" value="Genomic_DNA"/>
</dbReference>
<sequence length="280" mass="30654">MKVPMQKMNEQHLAQAAELTRRLQWPHRPEDWQQALSLGEGRVAEVDGRVAGTILWWRWGEAYASLGLVIVADDMQGKGIGRQLMQTALEALKGCNVRLHATEMGKGLYEKLGFVATGWVEQHQCRELPPVAAIAPAEDEVLRTASCDDIATLTALERQAHGQHRPALIASLFDTAQRFLLLEKAGRVVGFACQRRFGHGQAIGPVIAQNAQQAKVLVSQLLSGHDGQFVRIDTDSHSGIGDWLSSVGIPEVDRPTTMIRGVPWQPDGALSFGLMTQAMA</sequence>
<keyword evidence="3" id="KW-1185">Reference proteome</keyword>
<name>A0A014M8W5_9GAMM</name>
<dbReference type="Proteomes" id="UP000019918">
    <property type="component" value="Unassembled WGS sequence"/>
</dbReference>
<dbReference type="Pfam" id="PF13508">
    <property type="entry name" value="Acetyltransf_7"/>
    <property type="match status" value="1"/>
</dbReference>
<organism evidence="2 3">
    <name type="scientific">Erwinia mallotivora</name>
    <dbReference type="NCBI Taxonomy" id="69222"/>
    <lineage>
        <taxon>Bacteria</taxon>
        <taxon>Pseudomonadati</taxon>
        <taxon>Pseudomonadota</taxon>
        <taxon>Gammaproteobacteria</taxon>
        <taxon>Enterobacterales</taxon>
        <taxon>Erwiniaceae</taxon>
        <taxon>Erwinia</taxon>
    </lineage>
</organism>
<reference evidence="2 3" key="1">
    <citation type="submission" date="2014-02" db="EMBL/GenBank/DDBJ databases">
        <title>Draft genome of Erwinia mallotivora strain BT-MARDI, a papaya dieback pathogen.</title>
        <authorList>
            <person name="Redzuan R."/>
            <person name="Abu Bakar N."/>
            <person name="Badrun R."/>
            <person name="Mohd Raih M.F."/>
            <person name="Rozano L."/>
            <person name="Mat Amin N."/>
        </authorList>
    </citation>
    <scope>NUCLEOTIDE SEQUENCE [LARGE SCALE GENOMIC DNA]</scope>
    <source>
        <strain evidence="2 3">BT-MARDI</strain>
    </source>
</reference>
<keyword evidence="2" id="KW-0808">Transferase</keyword>
<evidence type="ECO:0000313" key="2">
    <source>
        <dbReference type="EMBL" id="EXU74534.1"/>
    </source>
</evidence>
<dbReference type="SUPFAM" id="SSF55729">
    <property type="entry name" value="Acyl-CoA N-acyltransferases (Nat)"/>
    <property type="match status" value="1"/>
</dbReference>
<evidence type="ECO:0000259" key="1">
    <source>
        <dbReference type="PROSITE" id="PS51186"/>
    </source>
</evidence>
<dbReference type="RefSeq" id="WP_052018892.1">
    <property type="nucleotide sequence ID" value="NZ_JFHN01000057.1"/>
</dbReference>